<dbReference type="KEGG" id="pla:Plav_2161"/>
<dbReference type="HOGENOM" id="CLU_1979411_0_0_5"/>
<evidence type="ECO:0000313" key="2">
    <source>
        <dbReference type="EMBL" id="ABS63775.1"/>
    </source>
</evidence>
<evidence type="ECO:0000313" key="3">
    <source>
        <dbReference type="Proteomes" id="UP000006377"/>
    </source>
</evidence>
<dbReference type="eggNOG" id="COG1396">
    <property type="taxonomic scope" value="Bacteria"/>
</dbReference>
<dbReference type="Gene3D" id="1.10.260.40">
    <property type="entry name" value="lambda repressor-like DNA-binding domains"/>
    <property type="match status" value="1"/>
</dbReference>
<dbReference type="PROSITE" id="PS50943">
    <property type="entry name" value="HTH_CROC1"/>
    <property type="match status" value="1"/>
</dbReference>
<dbReference type="SMART" id="SM00530">
    <property type="entry name" value="HTH_XRE"/>
    <property type="match status" value="1"/>
</dbReference>
<dbReference type="GO" id="GO:0003677">
    <property type="term" value="F:DNA binding"/>
    <property type="evidence" value="ECO:0007669"/>
    <property type="project" value="InterPro"/>
</dbReference>
<dbReference type="InterPro" id="IPR017507">
    <property type="entry name" value="Tscrpt_reg_HipB-like"/>
</dbReference>
<protein>
    <submittedName>
        <fullName evidence="2">Helix-turn-helix domain protein</fullName>
    </submittedName>
</protein>
<keyword evidence="3" id="KW-1185">Reference proteome</keyword>
<dbReference type="SUPFAM" id="SSF47413">
    <property type="entry name" value="lambda repressor-like DNA-binding domains"/>
    <property type="match status" value="1"/>
</dbReference>
<dbReference type="CDD" id="cd00093">
    <property type="entry name" value="HTH_XRE"/>
    <property type="match status" value="1"/>
</dbReference>
<dbReference type="InterPro" id="IPR010982">
    <property type="entry name" value="Lambda_DNA-bd_dom_sf"/>
</dbReference>
<feature type="domain" description="HTH cro/C1-type" evidence="1">
    <location>
        <begin position="70"/>
        <end position="124"/>
    </location>
</feature>
<accession>A7HV42</accession>
<dbReference type="STRING" id="402881.Plav_2161"/>
<dbReference type="Pfam" id="PF01381">
    <property type="entry name" value="HTH_3"/>
    <property type="match status" value="1"/>
</dbReference>
<organism evidence="2 3">
    <name type="scientific">Parvibaculum lavamentivorans (strain DS-1 / DSM 13023 / NCIMB 13966)</name>
    <dbReference type="NCBI Taxonomy" id="402881"/>
    <lineage>
        <taxon>Bacteria</taxon>
        <taxon>Pseudomonadati</taxon>
        <taxon>Pseudomonadota</taxon>
        <taxon>Alphaproteobacteria</taxon>
        <taxon>Hyphomicrobiales</taxon>
        <taxon>Parvibaculaceae</taxon>
        <taxon>Parvibaculum</taxon>
    </lineage>
</organism>
<dbReference type="InterPro" id="IPR001387">
    <property type="entry name" value="Cro/C1-type_HTH"/>
</dbReference>
<dbReference type="Proteomes" id="UP000006377">
    <property type="component" value="Chromosome"/>
</dbReference>
<dbReference type="EMBL" id="CP000774">
    <property type="protein sequence ID" value="ABS63775.1"/>
    <property type="molecule type" value="Genomic_DNA"/>
</dbReference>
<evidence type="ECO:0000259" key="1">
    <source>
        <dbReference type="PROSITE" id="PS50943"/>
    </source>
</evidence>
<reference evidence="2 3" key="1">
    <citation type="journal article" date="2011" name="Stand. Genomic Sci.">
        <title>Complete genome sequence of Parvibaculum lavamentivorans type strain (DS-1(T)).</title>
        <authorList>
            <person name="Schleheck D."/>
            <person name="Weiss M."/>
            <person name="Pitluck S."/>
            <person name="Bruce D."/>
            <person name="Land M.L."/>
            <person name="Han S."/>
            <person name="Saunders E."/>
            <person name="Tapia R."/>
            <person name="Detter C."/>
            <person name="Brettin T."/>
            <person name="Han J."/>
            <person name="Woyke T."/>
            <person name="Goodwin L."/>
            <person name="Pennacchio L."/>
            <person name="Nolan M."/>
            <person name="Cook A.M."/>
            <person name="Kjelleberg S."/>
            <person name="Thomas T."/>
        </authorList>
    </citation>
    <scope>NUCLEOTIDE SEQUENCE [LARGE SCALE GENOMIC DNA]</scope>
    <source>
        <strain evidence="3">DS-1 / DSM 13023 / NCIMB 13966</strain>
    </source>
</reference>
<sequence length="126" mass="13366">MPVCSRTGAHLMTSRGRKTGRAGLLDDLAVTSVATASPAPLAELLAPLATSTSPKPETPIQSFRNLGDLVRTARITKDLSQQELADMAGVGRRFVSELENGKATLEIGRVLKVCQALGVDLVARKR</sequence>
<proteinExistence type="predicted"/>
<dbReference type="AlphaFoldDB" id="A7HV42"/>
<dbReference type="NCBIfam" id="TIGR03070">
    <property type="entry name" value="couple_hipB"/>
    <property type="match status" value="1"/>
</dbReference>
<name>A7HV42_PARL1</name>
<gene>
    <name evidence="2" type="ordered locus">Plav_2161</name>
</gene>